<feature type="compositionally biased region" description="Pro residues" evidence="1">
    <location>
        <begin position="91"/>
        <end position="101"/>
    </location>
</feature>
<evidence type="ECO:0000313" key="3">
    <source>
        <dbReference type="Proteomes" id="UP000322873"/>
    </source>
</evidence>
<proteinExistence type="predicted"/>
<dbReference type="EMBL" id="VICG01000004">
    <property type="protein sequence ID" value="KAA8573062.1"/>
    <property type="molecule type" value="Genomic_DNA"/>
</dbReference>
<protein>
    <submittedName>
        <fullName evidence="2">Uncharacterized protein</fullName>
    </submittedName>
</protein>
<evidence type="ECO:0000313" key="2">
    <source>
        <dbReference type="EMBL" id="KAA8573062.1"/>
    </source>
</evidence>
<evidence type="ECO:0000256" key="1">
    <source>
        <dbReference type="SAM" id="MobiDB-lite"/>
    </source>
</evidence>
<sequence length="101" mass="10549">MYLSSFSTEKWNGGGISSAGGIHSYISLINLSLLKKYFGHTITSTKHTPKMTPSVALDATGACSVSLSLLQNLPPPQTPSINLSQTSPRSSAPPPGSHPPT</sequence>
<name>A0A5M9JZC1_MONFR</name>
<feature type="compositionally biased region" description="Polar residues" evidence="1">
    <location>
        <begin position="81"/>
        <end position="90"/>
    </location>
</feature>
<reference evidence="2 3" key="1">
    <citation type="submission" date="2019-06" db="EMBL/GenBank/DDBJ databases">
        <title>Genome Sequence of the Brown Rot Fungal Pathogen Monilinia fructicola.</title>
        <authorList>
            <person name="De Miccolis Angelini R.M."/>
            <person name="Landi L."/>
            <person name="Abate D."/>
            <person name="Pollastro S."/>
            <person name="Romanazzi G."/>
            <person name="Faretra F."/>
        </authorList>
    </citation>
    <scope>NUCLEOTIDE SEQUENCE [LARGE SCALE GENOMIC DNA]</scope>
    <source>
        <strain evidence="2 3">Mfrc123</strain>
    </source>
</reference>
<dbReference type="Proteomes" id="UP000322873">
    <property type="component" value="Unassembled WGS sequence"/>
</dbReference>
<comment type="caution">
    <text evidence="2">The sequence shown here is derived from an EMBL/GenBank/DDBJ whole genome shotgun (WGS) entry which is preliminary data.</text>
</comment>
<organism evidence="2 3">
    <name type="scientific">Monilinia fructicola</name>
    <name type="common">Brown rot fungus</name>
    <name type="synonym">Ciboria fructicola</name>
    <dbReference type="NCBI Taxonomy" id="38448"/>
    <lineage>
        <taxon>Eukaryota</taxon>
        <taxon>Fungi</taxon>
        <taxon>Dikarya</taxon>
        <taxon>Ascomycota</taxon>
        <taxon>Pezizomycotina</taxon>
        <taxon>Leotiomycetes</taxon>
        <taxon>Helotiales</taxon>
        <taxon>Sclerotiniaceae</taxon>
        <taxon>Monilinia</taxon>
    </lineage>
</organism>
<accession>A0A5M9JZC1</accession>
<dbReference type="AlphaFoldDB" id="A0A5M9JZC1"/>
<feature type="region of interest" description="Disordered" evidence="1">
    <location>
        <begin position="73"/>
        <end position="101"/>
    </location>
</feature>
<keyword evidence="3" id="KW-1185">Reference proteome</keyword>
<gene>
    <name evidence="2" type="ORF">EYC84_003597</name>
</gene>